<keyword evidence="2" id="KW-1185">Reference proteome</keyword>
<reference evidence="2" key="2">
    <citation type="journal article" date="2016" name="Sci. Rep.">
        <title>Dictyocaulus viviparus genome, variome and transcriptome elucidate lungworm biology and support future intervention.</title>
        <authorList>
            <person name="McNulty S.N."/>
            <person name="Strube C."/>
            <person name="Rosa B.A."/>
            <person name="Martin J.C."/>
            <person name="Tyagi R."/>
            <person name="Choi Y.J."/>
            <person name="Wang Q."/>
            <person name="Hallsworth Pepin K."/>
            <person name="Zhang X."/>
            <person name="Ozersky P."/>
            <person name="Wilson R.K."/>
            <person name="Sternberg P.W."/>
            <person name="Gasser R.B."/>
            <person name="Mitreva M."/>
        </authorList>
    </citation>
    <scope>NUCLEOTIDE SEQUENCE [LARGE SCALE GENOMIC DNA]</scope>
    <source>
        <strain evidence="2">HannoverDv2000</strain>
    </source>
</reference>
<dbReference type="EMBL" id="KN717171">
    <property type="protein sequence ID" value="KJH40489.1"/>
    <property type="molecule type" value="Genomic_DNA"/>
</dbReference>
<reference evidence="1 2" key="1">
    <citation type="submission" date="2013-11" db="EMBL/GenBank/DDBJ databases">
        <title>Draft genome of the bovine lungworm Dictyocaulus viviparus.</title>
        <authorList>
            <person name="Mitreva M."/>
        </authorList>
    </citation>
    <scope>NUCLEOTIDE SEQUENCE [LARGE SCALE GENOMIC DNA]</scope>
    <source>
        <strain evidence="1 2">HannoverDv2000</strain>
    </source>
</reference>
<name>A0A0D8XA28_DICVI</name>
<protein>
    <submittedName>
        <fullName evidence="1">Uncharacterized protein</fullName>
    </submittedName>
</protein>
<evidence type="ECO:0000313" key="1">
    <source>
        <dbReference type="EMBL" id="KJH40489.1"/>
    </source>
</evidence>
<dbReference type="Proteomes" id="UP000053766">
    <property type="component" value="Unassembled WGS sequence"/>
</dbReference>
<accession>A0A0D8XA28</accession>
<gene>
    <name evidence="1" type="ORF">DICVIV_13555</name>
</gene>
<sequence>MNTIVAFLTVFRIKLEYFVLAVMLIDWIEHHYLCSYNNSPTSPSPNRVVFKNNFWKHFASISRREEAPNAKFVDFTRYSTICPAIQSAQLFGGSSYRIQSGWWRLEGTRDTPQLSDERMAE</sequence>
<dbReference type="AlphaFoldDB" id="A0A0D8XA28"/>
<organism evidence="1 2">
    <name type="scientific">Dictyocaulus viviparus</name>
    <name type="common">Bovine lungworm</name>
    <dbReference type="NCBI Taxonomy" id="29172"/>
    <lineage>
        <taxon>Eukaryota</taxon>
        <taxon>Metazoa</taxon>
        <taxon>Ecdysozoa</taxon>
        <taxon>Nematoda</taxon>
        <taxon>Chromadorea</taxon>
        <taxon>Rhabditida</taxon>
        <taxon>Rhabditina</taxon>
        <taxon>Rhabditomorpha</taxon>
        <taxon>Strongyloidea</taxon>
        <taxon>Metastrongylidae</taxon>
        <taxon>Dictyocaulus</taxon>
    </lineage>
</organism>
<proteinExistence type="predicted"/>
<evidence type="ECO:0000313" key="2">
    <source>
        <dbReference type="Proteomes" id="UP000053766"/>
    </source>
</evidence>